<feature type="region of interest" description="Disordered" evidence="1">
    <location>
        <begin position="1"/>
        <end position="48"/>
    </location>
</feature>
<gene>
    <name evidence="2" type="ORF">AAFF_G00050060</name>
</gene>
<dbReference type="EMBL" id="JAINUG010000129">
    <property type="protein sequence ID" value="KAJ8394201.1"/>
    <property type="molecule type" value="Genomic_DNA"/>
</dbReference>
<evidence type="ECO:0000313" key="3">
    <source>
        <dbReference type="Proteomes" id="UP001221898"/>
    </source>
</evidence>
<feature type="compositionally biased region" description="Basic and acidic residues" evidence="1">
    <location>
        <begin position="28"/>
        <end position="41"/>
    </location>
</feature>
<name>A0AAD7S1F1_9TELE</name>
<keyword evidence="3" id="KW-1185">Reference proteome</keyword>
<dbReference type="AlphaFoldDB" id="A0AAD7S1F1"/>
<accession>A0AAD7S1F1</accession>
<organism evidence="2 3">
    <name type="scientific">Aldrovandia affinis</name>
    <dbReference type="NCBI Taxonomy" id="143900"/>
    <lineage>
        <taxon>Eukaryota</taxon>
        <taxon>Metazoa</taxon>
        <taxon>Chordata</taxon>
        <taxon>Craniata</taxon>
        <taxon>Vertebrata</taxon>
        <taxon>Euteleostomi</taxon>
        <taxon>Actinopterygii</taxon>
        <taxon>Neopterygii</taxon>
        <taxon>Teleostei</taxon>
        <taxon>Notacanthiformes</taxon>
        <taxon>Halosauridae</taxon>
        <taxon>Aldrovandia</taxon>
    </lineage>
</organism>
<dbReference type="Proteomes" id="UP001221898">
    <property type="component" value="Unassembled WGS sequence"/>
</dbReference>
<sequence>MPSEMGTATLIEQGEKGCQQVPGEEAGDSSKTERPTARQGEDQGLGNTLEAKSCLVDSRLLCTTTEASGEYADD</sequence>
<comment type="caution">
    <text evidence="2">The sequence shown here is derived from an EMBL/GenBank/DDBJ whole genome shotgun (WGS) entry which is preliminary data.</text>
</comment>
<reference evidence="2" key="1">
    <citation type="journal article" date="2023" name="Science">
        <title>Genome structures resolve the early diversification of teleost fishes.</title>
        <authorList>
            <person name="Parey E."/>
            <person name="Louis A."/>
            <person name="Montfort J."/>
            <person name="Bouchez O."/>
            <person name="Roques C."/>
            <person name="Iampietro C."/>
            <person name="Lluch J."/>
            <person name="Castinel A."/>
            <person name="Donnadieu C."/>
            <person name="Desvignes T."/>
            <person name="Floi Bucao C."/>
            <person name="Jouanno E."/>
            <person name="Wen M."/>
            <person name="Mejri S."/>
            <person name="Dirks R."/>
            <person name="Jansen H."/>
            <person name="Henkel C."/>
            <person name="Chen W.J."/>
            <person name="Zahm M."/>
            <person name="Cabau C."/>
            <person name="Klopp C."/>
            <person name="Thompson A.W."/>
            <person name="Robinson-Rechavi M."/>
            <person name="Braasch I."/>
            <person name="Lecointre G."/>
            <person name="Bobe J."/>
            <person name="Postlethwait J.H."/>
            <person name="Berthelot C."/>
            <person name="Roest Crollius H."/>
            <person name="Guiguen Y."/>
        </authorList>
    </citation>
    <scope>NUCLEOTIDE SEQUENCE</scope>
    <source>
        <strain evidence="2">NC1722</strain>
    </source>
</reference>
<proteinExistence type="predicted"/>
<protein>
    <submittedName>
        <fullName evidence="2">Uncharacterized protein</fullName>
    </submittedName>
</protein>
<evidence type="ECO:0000313" key="2">
    <source>
        <dbReference type="EMBL" id="KAJ8394201.1"/>
    </source>
</evidence>
<evidence type="ECO:0000256" key="1">
    <source>
        <dbReference type="SAM" id="MobiDB-lite"/>
    </source>
</evidence>